<keyword evidence="2" id="KW-1185">Reference proteome</keyword>
<organism evidence="1 2">
    <name type="scientific">Persea americana</name>
    <name type="common">Avocado</name>
    <dbReference type="NCBI Taxonomy" id="3435"/>
    <lineage>
        <taxon>Eukaryota</taxon>
        <taxon>Viridiplantae</taxon>
        <taxon>Streptophyta</taxon>
        <taxon>Embryophyta</taxon>
        <taxon>Tracheophyta</taxon>
        <taxon>Spermatophyta</taxon>
        <taxon>Magnoliopsida</taxon>
        <taxon>Magnoliidae</taxon>
        <taxon>Laurales</taxon>
        <taxon>Lauraceae</taxon>
        <taxon>Persea</taxon>
    </lineage>
</organism>
<reference evidence="1 2" key="1">
    <citation type="journal article" date="2022" name="Hortic Res">
        <title>A haplotype resolved chromosomal level avocado genome allows analysis of novel avocado genes.</title>
        <authorList>
            <person name="Nath O."/>
            <person name="Fletcher S.J."/>
            <person name="Hayward A."/>
            <person name="Shaw L.M."/>
            <person name="Masouleh A.K."/>
            <person name="Furtado A."/>
            <person name="Henry R.J."/>
            <person name="Mitter N."/>
        </authorList>
    </citation>
    <scope>NUCLEOTIDE SEQUENCE [LARGE SCALE GENOMIC DNA]</scope>
    <source>
        <strain evidence="2">cv. Hass</strain>
    </source>
</reference>
<protein>
    <submittedName>
        <fullName evidence="1">Uncharacterized protein</fullName>
    </submittedName>
</protein>
<name>A0ACC2L496_PERAE</name>
<proteinExistence type="predicted"/>
<dbReference type="EMBL" id="CM056814">
    <property type="protein sequence ID" value="KAJ8628085.1"/>
    <property type="molecule type" value="Genomic_DNA"/>
</dbReference>
<comment type="caution">
    <text evidence="1">The sequence shown here is derived from an EMBL/GenBank/DDBJ whole genome shotgun (WGS) entry which is preliminary data.</text>
</comment>
<evidence type="ECO:0000313" key="2">
    <source>
        <dbReference type="Proteomes" id="UP001234297"/>
    </source>
</evidence>
<gene>
    <name evidence="1" type="ORF">MRB53_021392</name>
</gene>
<evidence type="ECO:0000313" key="1">
    <source>
        <dbReference type="EMBL" id="KAJ8628085.1"/>
    </source>
</evidence>
<sequence length="183" mass="21094">MCKAYLVEAKWYNNGYTPTLEQFLQTSWISVGSLGLQTYVYCLLGQNLALEANDFSEKMSNILQLPGRIFRFADDLATSTEELKRGDVPKSIQCYMHEASVTEEVARDHIMVLFRETWKKLNEYLVECSPLPREFINYAMNFGRASYFTYKQGDGFGDPDSEQKKRYMSLFAEPLQVDEAKGI</sequence>
<accession>A0ACC2L496</accession>
<dbReference type="Proteomes" id="UP001234297">
    <property type="component" value="Chromosome 6"/>
</dbReference>